<name>A0A9N7MMG8_STRHE</name>
<organism evidence="2 3">
    <name type="scientific">Striga hermonthica</name>
    <name type="common">Purple witchweed</name>
    <name type="synonym">Buchnera hermonthica</name>
    <dbReference type="NCBI Taxonomy" id="68872"/>
    <lineage>
        <taxon>Eukaryota</taxon>
        <taxon>Viridiplantae</taxon>
        <taxon>Streptophyta</taxon>
        <taxon>Embryophyta</taxon>
        <taxon>Tracheophyta</taxon>
        <taxon>Spermatophyta</taxon>
        <taxon>Magnoliopsida</taxon>
        <taxon>eudicotyledons</taxon>
        <taxon>Gunneridae</taxon>
        <taxon>Pentapetalae</taxon>
        <taxon>asterids</taxon>
        <taxon>lamiids</taxon>
        <taxon>Lamiales</taxon>
        <taxon>Orobanchaceae</taxon>
        <taxon>Buchnereae</taxon>
        <taxon>Striga</taxon>
    </lineage>
</organism>
<feature type="compositionally biased region" description="Acidic residues" evidence="1">
    <location>
        <begin position="107"/>
        <end position="129"/>
    </location>
</feature>
<keyword evidence="3" id="KW-1185">Reference proteome</keyword>
<dbReference type="Proteomes" id="UP001153555">
    <property type="component" value="Unassembled WGS sequence"/>
</dbReference>
<proteinExistence type="predicted"/>
<feature type="non-terminal residue" evidence="2">
    <location>
        <position position="175"/>
    </location>
</feature>
<dbReference type="AlphaFoldDB" id="A0A9N7MMG8"/>
<gene>
    <name evidence="2" type="ORF">SHERM_10989</name>
</gene>
<feature type="region of interest" description="Disordered" evidence="1">
    <location>
        <begin position="1"/>
        <end position="175"/>
    </location>
</feature>
<evidence type="ECO:0000313" key="3">
    <source>
        <dbReference type="Proteomes" id="UP001153555"/>
    </source>
</evidence>
<feature type="compositionally biased region" description="Basic and acidic residues" evidence="1">
    <location>
        <begin position="156"/>
        <end position="168"/>
    </location>
</feature>
<feature type="compositionally biased region" description="Basic and acidic residues" evidence="1">
    <location>
        <begin position="93"/>
        <end position="106"/>
    </location>
</feature>
<comment type="caution">
    <text evidence="2">The sequence shown here is derived from an EMBL/GenBank/DDBJ whole genome shotgun (WGS) entry which is preliminary data.</text>
</comment>
<evidence type="ECO:0000256" key="1">
    <source>
        <dbReference type="SAM" id="MobiDB-lite"/>
    </source>
</evidence>
<feature type="compositionally biased region" description="Basic residues" evidence="1">
    <location>
        <begin position="82"/>
        <end position="92"/>
    </location>
</feature>
<sequence length="175" mass="19974">MEKTKIGRNPITDAESSPHRRSSSRLKNIQVSKKPTLVQKKLQFEKGVKTNAGRKISGKKNQAKTDLSSDSDEFQSVPGRNPQKRSRVHTQVKKRDMAQKGEKMDSDFEDEIPSEISESEEISSEEDNDLQEKKEKGKKRPMKGEYNENPSKKRNKSGDNLRKSKEDVQIVGNFK</sequence>
<reference evidence="2" key="1">
    <citation type="submission" date="2019-12" db="EMBL/GenBank/DDBJ databases">
        <authorList>
            <person name="Scholes J."/>
        </authorList>
    </citation>
    <scope>NUCLEOTIDE SEQUENCE</scope>
</reference>
<accession>A0A9N7MMG8</accession>
<protein>
    <submittedName>
        <fullName evidence="2">Uncharacterized protein</fullName>
    </submittedName>
</protein>
<dbReference type="EMBL" id="CACSLK010003174">
    <property type="protein sequence ID" value="CAA0808762.1"/>
    <property type="molecule type" value="Genomic_DNA"/>
</dbReference>
<evidence type="ECO:0000313" key="2">
    <source>
        <dbReference type="EMBL" id="CAA0808762.1"/>
    </source>
</evidence>